<name>A0A9D1E208_9BACT</name>
<evidence type="ECO:0000259" key="6">
    <source>
        <dbReference type="PROSITE" id="PS51935"/>
    </source>
</evidence>
<feature type="chain" id="PRO_5039226952" evidence="5">
    <location>
        <begin position="20"/>
        <end position="320"/>
    </location>
</feature>
<keyword evidence="4" id="KW-0788">Thiol protease</keyword>
<organism evidence="7 8">
    <name type="scientific">Candidatus Coprenecus avistercoris</name>
    <dbReference type="NCBI Taxonomy" id="2840730"/>
    <lineage>
        <taxon>Bacteria</taxon>
        <taxon>Pseudomonadati</taxon>
        <taxon>Bacteroidota</taxon>
        <taxon>Bacteroidia</taxon>
        <taxon>Bacteroidales</taxon>
        <taxon>Rikenellaceae</taxon>
        <taxon>Rikenellaceae incertae sedis</taxon>
        <taxon>Candidatus Coprenecus</taxon>
    </lineage>
</organism>
<gene>
    <name evidence="7" type="ORF">IAC94_07650</name>
</gene>
<dbReference type="InterPro" id="IPR000064">
    <property type="entry name" value="NLP_P60_dom"/>
</dbReference>
<dbReference type="SUPFAM" id="SSF54001">
    <property type="entry name" value="Cysteine proteinases"/>
    <property type="match status" value="1"/>
</dbReference>
<reference evidence="7" key="1">
    <citation type="submission" date="2020-10" db="EMBL/GenBank/DDBJ databases">
        <authorList>
            <person name="Gilroy R."/>
        </authorList>
    </citation>
    <scope>NUCLEOTIDE SEQUENCE</scope>
    <source>
        <strain evidence="7">ChiHjej13B12-12457</strain>
    </source>
</reference>
<dbReference type="InterPro" id="IPR038765">
    <property type="entry name" value="Papain-like_cys_pep_sf"/>
</dbReference>
<dbReference type="PROSITE" id="PS51935">
    <property type="entry name" value="NLPC_P60"/>
    <property type="match status" value="1"/>
</dbReference>
<dbReference type="PANTHER" id="PTHR47053:SF1">
    <property type="entry name" value="MUREIN DD-ENDOPEPTIDASE MEPH-RELATED"/>
    <property type="match status" value="1"/>
</dbReference>
<evidence type="ECO:0000256" key="4">
    <source>
        <dbReference type="ARBA" id="ARBA00022807"/>
    </source>
</evidence>
<sequence>MKKVLLIFLSLILFSPLRAEVRKGMALVSVSVTDMKKSPDYQSETVSQAMMGTPVEVTGKESYWYSIVTPEGYEGWTTEQNIALLSEDGLEEWTQAERLIVKDYFILVTEAPEEGTAVLTDCVMGNILEKDNAPEQKGFTPVILPDGRKGFVPAGSVAPLKEWMEEAAAPTGDDIVATARLFLGFPYLWGGLSPKGMDCSGLVKLSYFLNGIILLRDASQQIGTGEALDAGDIIGNLQAGDLVFFGRSATDTRGRSVSHVGICMGDGMMIHSSLRVRINSLLPGRPDSYTGKKIVGACRILGHQDTEPGIVTVLKHPWYF</sequence>
<evidence type="ECO:0000256" key="3">
    <source>
        <dbReference type="ARBA" id="ARBA00022801"/>
    </source>
</evidence>
<feature type="domain" description="NlpC/P60" evidence="6">
    <location>
        <begin position="169"/>
        <end position="301"/>
    </location>
</feature>
<keyword evidence="3" id="KW-0378">Hydrolase</keyword>
<dbReference type="Pfam" id="PF00877">
    <property type="entry name" value="NLPC_P60"/>
    <property type="match status" value="1"/>
</dbReference>
<evidence type="ECO:0000256" key="2">
    <source>
        <dbReference type="ARBA" id="ARBA00022670"/>
    </source>
</evidence>
<dbReference type="InterPro" id="IPR051202">
    <property type="entry name" value="Peptidase_C40"/>
</dbReference>
<comment type="similarity">
    <text evidence="1">Belongs to the peptidase C40 family.</text>
</comment>
<dbReference type="Pfam" id="PF08239">
    <property type="entry name" value="SH3_3"/>
    <property type="match status" value="1"/>
</dbReference>
<dbReference type="Gene3D" id="3.90.1720.10">
    <property type="entry name" value="endopeptidase domain like (from Nostoc punctiforme)"/>
    <property type="match status" value="1"/>
</dbReference>
<dbReference type="AlphaFoldDB" id="A0A9D1E208"/>
<accession>A0A9D1E208</accession>
<dbReference type="InterPro" id="IPR003646">
    <property type="entry name" value="SH3-like_bac-type"/>
</dbReference>
<keyword evidence="5" id="KW-0732">Signal</keyword>
<dbReference type="GO" id="GO:0008234">
    <property type="term" value="F:cysteine-type peptidase activity"/>
    <property type="evidence" value="ECO:0007669"/>
    <property type="project" value="UniProtKB-KW"/>
</dbReference>
<dbReference type="Proteomes" id="UP000886744">
    <property type="component" value="Unassembled WGS sequence"/>
</dbReference>
<dbReference type="EMBL" id="DVHI01000096">
    <property type="protein sequence ID" value="HIR63375.1"/>
    <property type="molecule type" value="Genomic_DNA"/>
</dbReference>
<evidence type="ECO:0000256" key="1">
    <source>
        <dbReference type="ARBA" id="ARBA00007074"/>
    </source>
</evidence>
<evidence type="ECO:0000313" key="8">
    <source>
        <dbReference type="Proteomes" id="UP000886744"/>
    </source>
</evidence>
<evidence type="ECO:0000256" key="5">
    <source>
        <dbReference type="SAM" id="SignalP"/>
    </source>
</evidence>
<dbReference type="GO" id="GO:0006508">
    <property type="term" value="P:proteolysis"/>
    <property type="evidence" value="ECO:0007669"/>
    <property type="project" value="UniProtKB-KW"/>
</dbReference>
<reference evidence="7" key="2">
    <citation type="journal article" date="2021" name="PeerJ">
        <title>Extensive microbial diversity within the chicken gut microbiome revealed by metagenomics and culture.</title>
        <authorList>
            <person name="Gilroy R."/>
            <person name="Ravi A."/>
            <person name="Getino M."/>
            <person name="Pursley I."/>
            <person name="Horton D.L."/>
            <person name="Alikhan N.F."/>
            <person name="Baker D."/>
            <person name="Gharbi K."/>
            <person name="Hall N."/>
            <person name="Watson M."/>
            <person name="Adriaenssens E.M."/>
            <person name="Foster-Nyarko E."/>
            <person name="Jarju S."/>
            <person name="Secka A."/>
            <person name="Antonio M."/>
            <person name="Oren A."/>
            <person name="Chaudhuri R.R."/>
            <person name="La Ragione R."/>
            <person name="Hildebrand F."/>
            <person name="Pallen M.J."/>
        </authorList>
    </citation>
    <scope>NUCLEOTIDE SEQUENCE</scope>
    <source>
        <strain evidence="7">ChiHjej13B12-12457</strain>
    </source>
</reference>
<comment type="caution">
    <text evidence="7">The sequence shown here is derived from an EMBL/GenBank/DDBJ whole genome shotgun (WGS) entry which is preliminary data.</text>
</comment>
<evidence type="ECO:0000313" key="7">
    <source>
        <dbReference type="EMBL" id="HIR63375.1"/>
    </source>
</evidence>
<dbReference type="PANTHER" id="PTHR47053">
    <property type="entry name" value="MUREIN DD-ENDOPEPTIDASE MEPH-RELATED"/>
    <property type="match status" value="1"/>
</dbReference>
<feature type="signal peptide" evidence="5">
    <location>
        <begin position="1"/>
        <end position="19"/>
    </location>
</feature>
<protein>
    <submittedName>
        <fullName evidence="7">C40 family peptidase</fullName>
    </submittedName>
</protein>
<dbReference type="Gene3D" id="2.30.30.40">
    <property type="entry name" value="SH3 Domains"/>
    <property type="match status" value="2"/>
</dbReference>
<keyword evidence="2" id="KW-0645">Protease</keyword>
<proteinExistence type="inferred from homology"/>